<evidence type="ECO:0000313" key="2">
    <source>
        <dbReference type="EMBL" id="KAF0730860.1"/>
    </source>
</evidence>
<protein>
    <submittedName>
        <fullName evidence="2">Uncharacterized protein</fullName>
    </submittedName>
</protein>
<dbReference type="VEuPathDB" id="FungiDB:AeMF1_019215"/>
<feature type="transmembrane region" description="Helical" evidence="1">
    <location>
        <begin position="118"/>
        <end position="144"/>
    </location>
</feature>
<name>A0A6G0WTT6_9STRA</name>
<keyword evidence="3" id="KW-1185">Reference proteome</keyword>
<evidence type="ECO:0000313" key="3">
    <source>
        <dbReference type="Proteomes" id="UP000481153"/>
    </source>
</evidence>
<feature type="transmembrane region" description="Helical" evidence="1">
    <location>
        <begin position="76"/>
        <end position="98"/>
    </location>
</feature>
<gene>
    <name evidence="2" type="ORF">Ae201684_011745</name>
</gene>
<keyword evidence="1" id="KW-1133">Transmembrane helix</keyword>
<keyword evidence="1" id="KW-0812">Transmembrane</keyword>
<reference evidence="2 3" key="1">
    <citation type="submission" date="2019-07" db="EMBL/GenBank/DDBJ databases">
        <title>Genomics analysis of Aphanomyces spp. identifies a new class of oomycete effector associated with host adaptation.</title>
        <authorList>
            <person name="Gaulin E."/>
        </authorList>
    </citation>
    <scope>NUCLEOTIDE SEQUENCE [LARGE SCALE GENOMIC DNA]</scope>
    <source>
        <strain evidence="2 3">ATCC 201684</strain>
    </source>
</reference>
<organism evidence="2 3">
    <name type="scientific">Aphanomyces euteiches</name>
    <dbReference type="NCBI Taxonomy" id="100861"/>
    <lineage>
        <taxon>Eukaryota</taxon>
        <taxon>Sar</taxon>
        <taxon>Stramenopiles</taxon>
        <taxon>Oomycota</taxon>
        <taxon>Saprolegniomycetes</taxon>
        <taxon>Saprolegniales</taxon>
        <taxon>Verrucalvaceae</taxon>
        <taxon>Aphanomyces</taxon>
    </lineage>
</organism>
<evidence type="ECO:0000256" key="1">
    <source>
        <dbReference type="SAM" id="Phobius"/>
    </source>
</evidence>
<dbReference type="Proteomes" id="UP000481153">
    <property type="component" value="Unassembled WGS sequence"/>
</dbReference>
<proteinExistence type="predicted"/>
<accession>A0A6G0WTT6</accession>
<comment type="caution">
    <text evidence="2">The sequence shown here is derived from an EMBL/GenBank/DDBJ whole genome shotgun (WGS) entry which is preliminary data.</text>
</comment>
<keyword evidence="1" id="KW-0472">Membrane</keyword>
<sequence>MLWLRYYRHYIPLLYNLRHIGLGPDYTRYEVVVGDPAYAILTDPVVSLAMAIDLCWGMGYTVLADSSVAQFHDFWLYVRGCIYISRSVWLSYLGMQILSAIVKWRRWETSYAQVDPAFLAISAYMNSGPILSLMCSTPIVWLFYYMGNFFQSAKSDDEGIECISGNHSGIVYLSNDYVTVFTSSHGLATSKK</sequence>
<dbReference type="AlphaFoldDB" id="A0A6G0WTT6"/>
<dbReference type="EMBL" id="VJMJ01000149">
    <property type="protein sequence ID" value="KAF0730860.1"/>
    <property type="molecule type" value="Genomic_DNA"/>
</dbReference>